<accession>X0XJA4</accession>
<gene>
    <name evidence="1" type="ORF">S01H1_84623</name>
</gene>
<feature type="non-terminal residue" evidence="1">
    <location>
        <position position="125"/>
    </location>
</feature>
<feature type="non-terminal residue" evidence="1">
    <location>
        <position position="1"/>
    </location>
</feature>
<evidence type="ECO:0008006" key="2">
    <source>
        <dbReference type="Google" id="ProtNLM"/>
    </source>
</evidence>
<name>X0XJA4_9ZZZZ</name>
<comment type="caution">
    <text evidence="1">The sequence shown here is derived from an EMBL/GenBank/DDBJ whole genome shotgun (WGS) entry which is preliminary data.</text>
</comment>
<sequence length="125" mass="13538">DMQLTRRQVEDRIHGTAASLANPALAAANIYSIGKSDRSYEINTTETNKTTVVVTFAAVGRNTTESITAAIKKTQDKFGEKLSDLVVVPQTESNPAAFVITTSQLNKSVVKHLLENTFPDADISE</sequence>
<evidence type="ECO:0000313" key="1">
    <source>
        <dbReference type="EMBL" id="GAG43234.1"/>
    </source>
</evidence>
<dbReference type="EMBL" id="BARS01057827">
    <property type="protein sequence ID" value="GAG43234.1"/>
    <property type="molecule type" value="Genomic_DNA"/>
</dbReference>
<proteinExistence type="predicted"/>
<dbReference type="AlphaFoldDB" id="X0XJA4"/>
<organism evidence="1">
    <name type="scientific">marine sediment metagenome</name>
    <dbReference type="NCBI Taxonomy" id="412755"/>
    <lineage>
        <taxon>unclassified sequences</taxon>
        <taxon>metagenomes</taxon>
        <taxon>ecological metagenomes</taxon>
    </lineage>
</organism>
<reference evidence="1" key="1">
    <citation type="journal article" date="2014" name="Front. Microbiol.">
        <title>High frequency of phylogenetically diverse reductive dehalogenase-homologous genes in deep subseafloor sedimentary metagenomes.</title>
        <authorList>
            <person name="Kawai M."/>
            <person name="Futagami T."/>
            <person name="Toyoda A."/>
            <person name="Takaki Y."/>
            <person name="Nishi S."/>
            <person name="Hori S."/>
            <person name="Arai W."/>
            <person name="Tsubouchi T."/>
            <person name="Morono Y."/>
            <person name="Uchiyama I."/>
            <person name="Ito T."/>
            <person name="Fujiyama A."/>
            <person name="Inagaki F."/>
            <person name="Takami H."/>
        </authorList>
    </citation>
    <scope>NUCLEOTIDE SEQUENCE</scope>
    <source>
        <strain evidence="1">Expedition CK06-06</strain>
    </source>
</reference>
<protein>
    <recommendedName>
        <fullName evidence="2">AcrB/AcrD/AcrF family protein</fullName>
    </recommendedName>
</protein>